<organism evidence="3 4">
    <name type="scientific">Mycobacterium aquaticum</name>
    <dbReference type="NCBI Taxonomy" id="1927124"/>
    <lineage>
        <taxon>Bacteria</taxon>
        <taxon>Bacillati</taxon>
        <taxon>Actinomycetota</taxon>
        <taxon>Actinomycetes</taxon>
        <taxon>Mycobacteriales</taxon>
        <taxon>Mycobacteriaceae</taxon>
        <taxon>Mycobacterium</taxon>
    </lineage>
</organism>
<dbReference type="SUPFAM" id="SSF54427">
    <property type="entry name" value="NTF2-like"/>
    <property type="match status" value="1"/>
</dbReference>
<dbReference type="AlphaFoldDB" id="A0A1W9ZUY5"/>
<evidence type="ECO:0000256" key="1">
    <source>
        <dbReference type="SAM" id="MobiDB-lite"/>
    </source>
</evidence>
<dbReference type="InterPro" id="IPR032710">
    <property type="entry name" value="NTF2-like_dom_sf"/>
</dbReference>
<dbReference type="EMBL" id="MVHF01000078">
    <property type="protein sequence ID" value="ORA21485.1"/>
    <property type="molecule type" value="Genomic_DNA"/>
</dbReference>
<reference evidence="3 4" key="1">
    <citation type="submission" date="2017-02" db="EMBL/GenBank/DDBJ databases">
        <title>The new phylogeny of genus Mycobacterium.</title>
        <authorList>
            <person name="Tortoli E."/>
            <person name="Trovato A."/>
            <person name="Cirillo D.M."/>
        </authorList>
    </citation>
    <scope>NUCLEOTIDE SEQUENCE [LARGE SCALE GENOMIC DNA]</scope>
    <source>
        <strain evidence="3 4">RW6</strain>
    </source>
</reference>
<feature type="compositionally biased region" description="Basic and acidic residues" evidence="1">
    <location>
        <begin position="161"/>
        <end position="171"/>
    </location>
</feature>
<evidence type="ECO:0000313" key="3">
    <source>
        <dbReference type="EMBL" id="ORA21485.1"/>
    </source>
</evidence>
<keyword evidence="4" id="KW-1185">Reference proteome</keyword>
<feature type="region of interest" description="Disordered" evidence="1">
    <location>
        <begin position="146"/>
        <end position="171"/>
    </location>
</feature>
<dbReference type="Proteomes" id="UP000192448">
    <property type="component" value="Unassembled WGS sequence"/>
</dbReference>
<gene>
    <name evidence="3" type="ORF">BST13_37570</name>
</gene>
<evidence type="ECO:0000313" key="4">
    <source>
        <dbReference type="Proteomes" id="UP000192448"/>
    </source>
</evidence>
<sequence length="171" mass="18528">MVVSQSPVDIFKSQAHTGLVLRDVDAFVAHFAPDCVLHDTGESEPRVGREALREWVTAYLESMSDADVEYLTLFSAGEFVLAEFVIRGMYQGTGAGPSGTRVALQYCVIDQIRDGLVLSETVYGVPQQLDRQLSAPIGFGGSLKPALSVPPTTGTQPSAFERAHGTVDRRR</sequence>
<dbReference type="InterPro" id="IPR037401">
    <property type="entry name" value="SnoaL-like"/>
</dbReference>
<evidence type="ECO:0000259" key="2">
    <source>
        <dbReference type="Pfam" id="PF12680"/>
    </source>
</evidence>
<comment type="caution">
    <text evidence="3">The sequence shown here is derived from an EMBL/GenBank/DDBJ whole genome shotgun (WGS) entry which is preliminary data.</text>
</comment>
<dbReference type="Pfam" id="PF12680">
    <property type="entry name" value="SnoaL_2"/>
    <property type="match status" value="1"/>
</dbReference>
<dbReference type="Gene3D" id="3.10.450.50">
    <property type="match status" value="1"/>
</dbReference>
<proteinExistence type="predicted"/>
<accession>A0A1W9ZUY5</accession>
<protein>
    <recommendedName>
        <fullName evidence="2">SnoaL-like domain-containing protein</fullName>
    </recommendedName>
</protein>
<name>A0A1W9ZUY5_9MYCO</name>
<feature type="domain" description="SnoaL-like" evidence="2">
    <location>
        <begin position="22"/>
        <end position="117"/>
    </location>
</feature>